<feature type="domain" description="Chitin-binding type-2" evidence="7">
    <location>
        <begin position="25"/>
        <end position="84"/>
    </location>
</feature>
<evidence type="ECO:0000256" key="4">
    <source>
        <dbReference type="ARBA" id="ARBA00023157"/>
    </source>
</evidence>
<keyword evidence="2 6" id="KW-0732">Signal</keyword>
<evidence type="ECO:0000313" key="9">
    <source>
        <dbReference type="Proteomes" id="UP001153954"/>
    </source>
</evidence>
<dbReference type="PANTHER" id="PTHR23301:SF0">
    <property type="entry name" value="CHITIN-BINDING TYPE-2 DOMAIN-CONTAINING PROTEIN-RELATED"/>
    <property type="match status" value="1"/>
</dbReference>
<evidence type="ECO:0000256" key="6">
    <source>
        <dbReference type="SAM" id="SignalP"/>
    </source>
</evidence>
<dbReference type="EMBL" id="CAKOGL010000022">
    <property type="protein sequence ID" value="CAH2100115.1"/>
    <property type="molecule type" value="Genomic_DNA"/>
</dbReference>
<feature type="domain" description="Chitin-binding type-2" evidence="7">
    <location>
        <begin position="94"/>
        <end position="154"/>
    </location>
</feature>
<dbReference type="GO" id="GO:0005576">
    <property type="term" value="C:extracellular region"/>
    <property type="evidence" value="ECO:0007669"/>
    <property type="project" value="InterPro"/>
</dbReference>
<comment type="caution">
    <text evidence="8">The sequence shown here is derived from an EMBL/GenBank/DDBJ whole genome shotgun (WGS) entry which is preliminary data.</text>
</comment>
<evidence type="ECO:0000259" key="7">
    <source>
        <dbReference type="PROSITE" id="PS50940"/>
    </source>
</evidence>
<dbReference type="GO" id="GO:0008061">
    <property type="term" value="F:chitin binding"/>
    <property type="evidence" value="ECO:0007669"/>
    <property type="project" value="UniProtKB-KW"/>
</dbReference>
<feature type="chain" id="PRO_5043885813" description="Chitin-binding type-2 domain-containing protein" evidence="6">
    <location>
        <begin position="19"/>
        <end position="232"/>
    </location>
</feature>
<keyword evidence="9" id="KW-1185">Reference proteome</keyword>
<dbReference type="InterPro" id="IPR051940">
    <property type="entry name" value="Chitin_bind-dev_reg"/>
</dbReference>
<dbReference type="Gene3D" id="2.170.140.10">
    <property type="entry name" value="Chitin binding domain"/>
    <property type="match status" value="3"/>
</dbReference>
<dbReference type="InterPro" id="IPR036508">
    <property type="entry name" value="Chitin-bd_dom_sf"/>
</dbReference>
<keyword evidence="3" id="KW-0677">Repeat</keyword>
<dbReference type="SMART" id="SM00494">
    <property type="entry name" value="ChtBD2"/>
    <property type="match status" value="3"/>
</dbReference>
<organism evidence="8 9">
    <name type="scientific">Euphydryas editha</name>
    <name type="common">Edith's checkerspot</name>
    <dbReference type="NCBI Taxonomy" id="104508"/>
    <lineage>
        <taxon>Eukaryota</taxon>
        <taxon>Metazoa</taxon>
        <taxon>Ecdysozoa</taxon>
        <taxon>Arthropoda</taxon>
        <taxon>Hexapoda</taxon>
        <taxon>Insecta</taxon>
        <taxon>Pterygota</taxon>
        <taxon>Neoptera</taxon>
        <taxon>Endopterygota</taxon>
        <taxon>Lepidoptera</taxon>
        <taxon>Glossata</taxon>
        <taxon>Ditrysia</taxon>
        <taxon>Papilionoidea</taxon>
        <taxon>Nymphalidae</taxon>
        <taxon>Nymphalinae</taxon>
        <taxon>Euphydryas</taxon>
    </lineage>
</organism>
<protein>
    <recommendedName>
        <fullName evidence="7">Chitin-binding type-2 domain-containing protein</fullName>
    </recommendedName>
</protein>
<evidence type="ECO:0000256" key="5">
    <source>
        <dbReference type="ARBA" id="ARBA00023180"/>
    </source>
</evidence>
<evidence type="ECO:0000256" key="3">
    <source>
        <dbReference type="ARBA" id="ARBA00022737"/>
    </source>
</evidence>
<name>A0AAU9UTF8_EUPED</name>
<dbReference type="PANTHER" id="PTHR23301">
    <property type="entry name" value="CHITIN BINDING PERITROPHIN-A"/>
    <property type="match status" value="1"/>
</dbReference>
<dbReference type="InterPro" id="IPR002557">
    <property type="entry name" value="Chitin-bd_dom"/>
</dbReference>
<keyword evidence="4" id="KW-1015">Disulfide bond</keyword>
<evidence type="ECO:0000313" key="8">
    <source>
        <dbReference type="EMBL" id="CAH2100115.1"/>
    </source>
</evidence>
<dbReference type="Pfam" id="PF01607">
    <property type="entry name" value="CBM_14"/>
    <property type="match status" value="3"/>
</dbReference>
<gene>
    <name evidence="8" type="ORF">EEDITHA_LOCUS15020</name>
</gene>
<dbReference type="PROSITE" id="PS50940">
    <property type="entry name" value="CHIT_BIND_II"/>
    <property type="match status" value="3"/>
</dbReference>
<accession>A0AAU9UTF8</accession>
<proteinExistence type="predicted"/>
<feature type="domain" description="Chitin-binding type-2" evidence="7">
    <location>
        <begin position="159"/>
        <end position="223"/>
    </location>
</feature>
<feature type="signal peptide" evidence="6">
    <location>
        <begin position="1"/>
        <end position="18"/>
    </location>
</feature>
<keyword evidence="1" id="KW-0147">Chitin-binding</keyword>
<dbReference type="Proteomes" id="UP001153954">
    <property type="component" value="Unassembled WGS sequence"/>
</dbReference>
<evidence type="ECO:0000256" key="2">
    <source>
        <dbReference type="ARBA" id="ARBA00022729"/>
    </source>
</evidence>
<reference evidence="8" key="1">
    <citation type="submission" date="2022-03" db="EMBL/GenBank/DDBJ databases">
        <authorList>
            <person name="Tunstrom K."/>
        </authorList>
    </citation>
    <scope>NUCLEOTIDE SEQUENCE</scope>
</reference>
<sequence length="232" mass="25929">MKFFVCYAVLLICATSSAQYGNEKSPICKSRNTYINLEGKCDSYIECRDYQAIEMDCPDGLNFNSNAQWPIYPCSYPQDVPCAGPRSRQPAKPTANCPRQNGYFKSPLANENDCGHYRLCSAGEAFEMYCPTGLAFNPDTGRCDWLELVPSCNAEKYVSFKCPPPAVDKSGNAIITNHRYEGSCNLFYSCMNGHARILSCDKGFAFDSVKRRCDIEERVNCDAVSARAQYGF</sequence>
<evidence type="ECO:0000256" key="1">
    <source>
        <dbReference type="ARBA" id="ARBA00022669"/>
    </source>
</evidence>
<dbReference type="AlphaFoldDB" id="A0AAU9UTF8"/>
<keyword evidence="5" id="KW-0325">Glycoprotein</keyword>
<dbReference type="SUPFAM" id="SSF57625">
    <property type="entry name" value="Invertebrate chitin-binding proteins"/>
    <property type="match status" value="3"/>
</dbReference>